<dbReference type="GO" id="GO:0016887">
    <property type="term" value="F:ATP hydrolysis activity"/>
    <property type="evidence" value="ECO:0007669"/>
    <property type="project" value="InterPro"/>
</dbReference>
<dbReference type="InterPro" id="IPR003331">
    <property type="entry name" value="UDP_GlcNAc_Epimerase_2_dom"/>
</dbReference>
<dbReference type="Gene3D" id="3.40.50.2000">
    <property type="entry name" value="Glycogen Phosphorylase B"/>
    <property type="match status" value="2"/>
</dbReference>
<name>A0A1J5QWK1_9ZZZZ</name>
<keyword evidence="3" id="KW-0413">Isomerase</keyword>
<feature type="region of interest" description="Disordered" evidence="1">
    <location>
        <begin position="281"/>
        <end position="319"/>
    </location>
</feature>
<dbReference type="EC" id="5.1.3.14" evidence="3"/>
<feature type="compositionally biased region" description="Polar residues" evidence="1">
    <location>
        <begin position="296"/>
        <end position="307"/>
    </location>
</feature>
<reference evidence="3" key="1">
    <citation type="submission" date="2016-10" db="EMBL/GenBank/DDBJ databases">
        <title>Sequence of Gallionella enrichment culture.</title>
        <authorList>
            <person name="Poehlein A."/>
            <person name="Muehling M."/>
            <person name="Daniel R."/>
        </authorList>
    </citation>
    <scope>NUCLEOTIDE SEQUENCE</scope>
</reference>
<dbReference type="SMART" id="SM00382">
    <property type="entry name" value="AAA"/>
    <property type="match status" value="1"/>
</dbReference>
<feature type="domain" description="AAA+ ATPase" evidence="2">
    <location>
        <begin position="50"/>
        <end position="197"/>
    </location>
</feature>
<dbReference type="Gene3D" id="3.40.50.300">
    <property type="entry name" value="P-loop containing nucleotide triphosphate hydrolases"/>
    <property type="match status" value="1"/>
</dbReference>
<dbReference type="SUPFAM" id="SSF52540">
    <property type="entry name" value="P-loop containing nucleoside triphosphate hydrolases"/>
    <property type="match status" value="1"/>
</dbReference>
<proteinExistence type="predicted"/>
<protein>
    <submittedName>
        <fullName evidence="3">UDP-N-acetylglucosamine 2-epimerase</fullName>
        <ecNumber evidence="3">5.1.3.14</ecNumber>
    </submittedName>
</protein>
<dbReference type="AlphaFoldDB" id="A0A1J5QWK1"/>
<evidence type="ECO:0000256" key="1">
    <source>
        <dbReference type="SAM" id="MobiDB-lite"/>
    </source>
</evidence>
<accession>A0A1J5QWK1</accession>
<dbReference type="GO" id="GO:0008761">
    <property type="term" value="F:UDP-N-acetylglucosamine 2-epimerase activity"/>
    <property type="evidence" value="ECO:0007669"/>
    <property type="project" value="UniProtKB-EC"/>
</dbReference>
<dbReference type="InterPro" id="IPR027417">
    <property type="entry name" value="P-loop_NTPase"/>
</dbReference>
<dbReference type="Pfam" id="PF13401">
    <property type="entry name" value="AAA_22"/>
    <property type="match status" value="1"/>
</dbReference>
<evidence type="ECO:0000259" key="2">
    <source>
        <dbReference type="SMART" id="SM00382"/>
    </source>
</evidence>
<gene>
    <name evidence="3" type="primary">wecB_2</name>
    <name evidence="3" type="ORF">GALL_340100</name>
</gene>
<sequence length="748" mass="80822">MYSQHFGLTQDPFSIAPDPRYIFMSERHREALAHLLYGVTGSPDTPGGTGGGFVLLTGDIGTGKTTICRCFLEQMPSGCHVAYIFNPKLSVIELLESICEEFHIMPRPGATVFSAKDYIDALNDFLLHSHASGQNSVLIIDEAQNLAPDVLEQLRLLTNLETNERKLLQIVLIGQPELRDMLARAELEQLAQRVIARFHLDALSAPETTQYILHRLAVAGHNGTLPFDRRSLQRIHQLTQGVPRRINMLCSRLLLSAFLDGVDRIDADRVDRIAGEIRTELSGPAEVAPGAPGRAAQSTGSHATITEPTPAGPRSEARADAEARFRAALHTPPATAGGYLDLDLAASRTEPACKNPQQQPGPLLCVASSQDTLVVMSALLHAFGQREDLPPALPLQILERDANGNTELAARDAIDLILPDLSLRIETRAPTPAGRMAEMLAALAPLLDHYQPSALVLGGDDAANVACALMANQSGVPVVRVDAGLRHGDRTVQRETNRVLIDHASSLLCTGERAALARLQTEGIAAGRVHLTGTPLIDALHHALPRCPSAAGVLARLGASSEVLTQPRGYGLVWMEHALEGDNPKALTELDSALRRIGRTLGLIWPMRPDLHAALPEHRYGAGPQASAICITPALSYLEMLGLLREASCLLTDSGWLQDQATALGIPCLTLAKCSERQASIQSGTNSLVGGNIRRIFRELSEILDSGGKSAHLPELWDGHAAERIAWQLSNWLLARQDREFRAHLEGA</sequence>
<evidence type="ECO:0000313" key="3">
    <source>
        <dbReference type="EMBL" id="OIQ84180.1"/>
    </source>
</evidence>
<dbReference type="PANTHER" id="PTHR35894:SF1">
    <property type="entry name" value="PHOSPHORIBULOKINASE _ URIDINE KINASE FAMILY"/>
    <property type="match status" value="1"/>
</dbReference>
<dbReference type="PANTHER" id="PTHR35894">
    <property type="entry name" value="GENERAL SECRETION PATHWAY PROTEIN A-RELATED"/>
    <property type="match status" value="1"/>
</dbReference>
<organism evidence="3">
    <name type="scientific">mine drainage metagenome</name>
    <dbReference type="NCBI Taxonomy" id="410659"/>
    <lineage>
        <taxon>unclassified sequences</taxon>
        <taxon>metagenomes</taxon>
        <taxon>ecological metagenomes</taxon>
    </lineage>
</organism>
<dbReference type="InterPro" id="IPR003593">
    <property type="entry name" value="AAA+_ATPase"/>
</dbReference>
<dbReference type="SUPFAM" id="SSF53756">
    <property type="entry name" value="UDP-Glycosyltransferase/glycogen phosphorylase"/>
    <property type="match status" value="1"/>
</dbReference>
<dbReference type="Pfam" id="PF02350">
    <property type="entry name" value="Epimerase_2"/>
    <property type="match status" value="1"/>
</dbReference>
<dbReference type="EMBL" id="MLJW01000639">
    <property type="protein sequence ID" value="OIQ84180.1"/>
    <property type="molecule type" value="Genomic_DNA"/>
</dbReference>
<dbReference type="InterPro" id="IPR052026">
    <property type="entry name" value="ExeA_AAA_ATPase_DNA-bind"/>
</dbReference>
<dbReference type="InterPro" id="IPR049945">
    <property type="entry name" value="AAA_22"/>
</dbReference>
<dbReference type="CDD" id="cd00009">
    <property type="entry name" value="AAA"/>
    <property type="match status" value="1"/>
</dbReference>
<comment type="caution">
    <text evidence="3">The sequence shown here is derived from an EMBL/GenBank/DDBJ whole genome shotgun (WGS) entry which is preliminary data.</text>
</comment>